<name>A0A178MBQ1_9PROT</name>
<keyword evidence="2" id="KW-1185">Reference proteome</keyword>
<protein>
    <submittedName>
        <fullName evidence="1">Uncharacterized protein</fullName>
    </submittedName>
</protein>
<dbReference type="Proteomes" id="UP000078428">
    <property type="component" value="Unassembled WGS sequence"/>
</dbReference>
<evidence type="ECO:0000313" key="2">
    <source>
        <dbReference type="Proteomes" id="UP000078428"/>
    </source>
</evidence>
<gene>
    <name evidence="1" type="ORF">A6A04_20880</name>
</gene>
<dbReference type="AlphaFoldDB" id="A0A178MBQ1"/>
<sequence length="71" mass="7386">MDTSAITTTTQECRECAAVAVDGAVDHPGAINCTSSNTVTWADSLPILPGELDLMRIYFGDLISAALKGDA</sequence>
<reference evidence="1 2" key="1">
    <citation type="submission" date="2016-04" db="EMBL/GenBank/DDBJ databases">
        <title>Draft genome sequence of freshwater magnetotactic bacteria Magnetospirillum marisnigri SP-1 and Magnetospirillum moscoviense BB-1.</title>
        <authorList>
            <person name="Koziaeva V."/>
            <person name="Dziuba M.V."/>
            <person name="Ivanov T.M."/>
            <person name="Kuznetsov B."/>
            <person name="Grouzdev D.S."/>
        </authorList>
    </citation>
    <scope>NUCLEOTIDE SEQUENCE [LARGE SCALE GENOMIC DNA]</scope>
    <source>
        <strain evidence="1 2">SP-1</strain>
    </source>
</reference>
<dbReference type="EMBL" id="LWQT01000100">
    <property type="protein sequence ID" value="OAN45465.1"/>
    <property type="molecule type" value="Genomic_DNA"/>
</dbReference>
<organism evidence="1 2">
    <name type="scientific">Paramagnetospirillum marisnigri</name>
    <dbReference type="NCBI Taxonomy" id="1285242"/>
    <lineage>
        <taxon>Bacteria</taxon>
        <taxon>Pseudomonadati</taxon>
        <taxon>Pseudomonadota</taxon>
        <taxon>Alphaproteobacteria</taxon>
        <taxon>Rhodospirillales</taxon>
        <taxon>Magnetospirillaceae</taxon>
        <taxon>Paramagnetospirillum</taxon>
    </lineage>
</organism>
<comment type="caution">
    <text evidence="1">The sequence shown here is derived from an EMBL/GenBank/DDBJ whole genome shotgun (WGS) entry which is preliminary data.</text>
</comment>
<evidence type="ECO:0000313" key="1">
    <source>
        <dbReference type="EMBL" id="OAN45465.1"/>
    </source>
</evidence>
<accession>A0A178MBQ1</accession>
<dbReference type="RefSeq" id="WP_068495484.1">
    <property type="nucleotide sequence ID" value="NZ_LWQT01000100.1"/>
</dbReference>
<proteinExistence type="predicted"/>